<dbReference type="SUPFAM" id="SSF51182">
    <property type="entry name" value="RmlC-like cupins"/>
    <property type="match status" value="1"/>
</dbReference>
<gene>
    <name evidence="4" type="ORF">WT57_05175</name>
</gene>
<evidence type="ECO:0000313" key="5">
    <source>
        <dbReference type="Proteomes" id="UP000061512"/>
    </source>
</evidence>
<dbReference type="Gene3D" id="2.60.120.10">
    <property type="entry name" value="Jelly Rolls"/>
    <property type="match status" value="1"/>
</dbReference>
<keyword evidence="1" id="KW-0223">Dioxygenase</keyword>
<evidence type="ECO:0000259" key="3">
    <source>
        <dbReference type="Pfam" id="PF07883"/>
    </source>
</evidence>
<reference evidence="4 5" key="1">
    <citation type="submission" date="2015-11" db="EMBL/GenBank/DDBJ databases">
        <title>Expanding the genomic diversity of Burkholderia species for the development of highly accurate diagnostics.</title>
        <authorList>
            <person name="Sahl J."/>
            <person name="Keim P."/>
            <person name="Wagner D."/>
        </authorList>
    </citation>
    <scope>NUCLEOTIDE SEQUENCE [LARGE SCALE GENOMIC DNA]</scope>
    <source>
        <strain evidence="4 5">MSMB574WGS</strain>
    </source>
</reference>
<comment type="caution">
    <text evidence="4">The sequence shown here is derived from an EMBL/GenBank/DDBJ whole genome shotgun (WGS) entry which is preliminary data.</text>
</comment>
<organism evidence="4 5">
    <name type="scientific">Burkholderia pseudomultivorans</name>
    <dbReference type="NCBI Taxonomy" id="1207504"/>
    <lineage>
        <taxon>Bacteria</taxon>
        <taxon>Pseudomonadati</taxon>
        <taxon>Pseudomonadota</taxon>
        <taxon>Betaproteobacteria</taxon>
        <taxon>Burkholderiales</taxon>
        <taxon>Burkholderiaceae</taxon>
        <taxon>Burkholderia</taxon>
        <taxon>Burkholderia cepacia complex</taxon>
    </lineage>
</organism>
<dbReference type="GO" id="GO:0051213">
    <property type="term" value="F:dioxygenase activity"/>
    <property type="evidence" value="ECO:0007669"/>
    <property type="project" value="UniProtKB-KW"/>
</dbReference>
<evidence type="ECO:0000256" key="1">
    <source>
        <dbReference type="ARBA" id="ARBA00022964"/>
    </source>
</evidence>
<dbReference type="Pfam" id="PF07883">
    <property type="entry name" value="Cupin_2"/>
    <property type="match status" value="1"/>
</dbReference>
<dbReference type="InterPro" id="IPR013096">
    <property type="entry name" value="Cupin_2"/>
</dbReference>
<accession>A0A132EQJ4</accession>
<keyword evidence="2" id="KW-0560">Oxidoreductase</keyword>
<dbReference type="CDD" id="cd02216">
    <property type="entry name" value="cupin_GDO-like_N"/>
    <property type="match status" value="1"/>
</dbReference>
<evidence type="ECO:0000313" key="4">
    <source>
        <dbReference type="EMBL" id="KWF55871.1"/>
    </source>
</evidence>
<dbReference type="CDD" id="cd06992">
    <property type="entry name" value="cupin_GDO-like_C"/>
    <property type="match status" value="1"/>
</dbReference>
<protein>
    <recommendedName>
        <fullName evidence="3">Cupin type-2 domain-containing protein</fullName>
    </recommendedName>
</protein>
<name>A0A132EQJ4_9BURK</name>
<dbReference type="Proteomes" id="UP000061512">
    <property type="component" value="Unassembled WGS sequence"/>
</dbReference>
<dbReference type="AlphaFoldDB" id="A0A132EQJ4"/>
<proteinExistence type="predicted"/>
<dbReference type="InterPro" id="IPR047183">
    <property type="entry name" value="GDO-like"/>
</dbReference>
<dbReference type="InterPro" id="IPR014710">
    <property type="entry name" value="RmlC-like_jellyroll"/>
</dbReference>
<dbReference type="PANTHER" id="PTHR41517">
    <property type="entry name" value="1,2-DIOXYGENASE PROTEIN-RELATED"/>
    <property type="match status" value="1"/>
</dbReference>
<dbReference type="PANTHER" id="PTHR41517:SF1">
    <property type="entry name" value="CUPIN"/>
    <property type="match status" value="1"/>
</dbReference>
<feature type="domain" description="Cupin type-2" evidence="3">
    <location>
        <begin position="87"/>
        <end position="154"/>
    </location>
</feature>
<dbReference type="InterPro" id="IPR011051">
    <property type="entry name" value="RmlC_Cupin_sf"/>
</dbReference>
<sequence length="337" mass="37379">MSSYETLLAQMTELHTAPLWELYMKIASREPRCTDRPMHWRWDALSGVIETAAREVSLETAERRVVLFANPAFAPKIVTTTNLQAGFQILEPGESARPHRHSASALRFIMSGKGGATLVNGQRCAMAPGDLITNPAWCWHEHVNDTDERIVWFDGLDVPFVQYLDGFFFEEALDGFATPQDASALPDASLVAGGFVPEPTGTAVPFSPLYRYAGDHMSAALSAMPIGPDGTKRMRYVNPLNGGAIMPTLDCYMLELTRHAQTRASRGTSSAVCLVVEGEGRSTIGDTTIEWRKHDVFTVPHWHWVTHLAVSAAPARLFMMTDRELLSRLHLLIEQNE</sequence>
<dbReference type="EMBL" id="LPJX01000077">
    <property type="protein sequence ID" value="KWF55871.1"/>
    <property type="molecule type" value="Genomic_DNA"/>
</dbReference>
<evidence type="ECO:0000256" key="2">
    <source>
        <dbReference type="ARBA" id="ARBA00023002"/>
    </source>
</evidence>